<evidence type="ECO:0000256" key="2">
    <source>
        <dbReference type="SAM" id="MobiDB-lite"/>
    </source>
</evidence>
<dbReference type="EMBL" id="AHHD01000296">
    <property type="protein sequence ID" value="EKG15490.1"/>
    <property type="molecule type" value="Genomic_DNA"/>
</dbReference>
<feature type="compositionally biased region" description="Basic and acidic residues" evidence="2">
    <location>
        <begin position="92"/>
        <end position="107"/>
    </location>
</feature>
<evidence type="ECO:0000256" key="1">
    <source>
        <dbReference type="SAM" id="Coils"/>
    </source>
</evidence>
<feature type="compositionally biased region" description="Basic and acidic residues" evidence="2">
    <location>
        <begin position="18"/>
        <end position="33"/>
    </location>
</feature>
<proteinExistence type="predicted"/>
<accession>K2SFA1</accession>
<reference evidence="3 4" key="1">
    <citation type="journal article" date="2012" name="BMC Genomics">
        <title>Tools to kill: Genome of one of the most destructive plant pathogenic fungi Macrophomina phaseolina.</title>
        <authorList>
            <person name="Islam M.S."/>
            <person name="Haque M.S."/>
            <person name="Islam M.M."/>
            <person name="Emdad E.M."/>
            <person name="Halim A."/>
            <person name="Hossen Q.M.M."/>
            <person name="Hossain M.Z."/>
            <person name="Ahmed B."/>
            <person name="Rahim S."/>
            <person name="Rahman M.S."/>
            <person name="Alam M.M."/>
            <person name="Hou S."/>
            <person name="Wan X."/>
            <person name="Saito J.A."/>
            <person name="Alam M."/>
        </authorList>
    </citation>
    <scope>NUCLEOTIDE SEQUENCE [LARGE SCALE GENOMIC DNA]</scope>
    <source>
        <strain evidence="3 4">MS6</strain>
    </source>
</reference>
<dbReference type="VEuPathDB" id="FungiDB:MPH_07302"/>
<gene>
    <name evidence="3" type="ORF">MPH_07302</name>
</gene>
<dbReference type="Proteomes" id="UP000007129">
    <property type="component" value="Unassembled WGS sequence"/>
</dbReference>
<sequence>MSAKESKRSGERSFGSHGHGEKGSWTDGACKDHAQTSAMEQYIDDLEKEKRDLEDIIANLPSARDQDAFLSAMQQLSQDGFRNSAAVAHAARKNDRLGDPNVHDHIEQPPLSTLQTGSDRLCRAKVTISNAVQDSREKHA</sequence>
<comment type="caution">
    <text evidence="3">The sequence shown here is derived from an EMBL/GenBank/DDBJ whole genome shotgun (WGS) entry which is preliminary data.</text>
</comment>
<dbReference type="AlphaFoldDB" id="K2SFA1"/>
<feature type="coiled-coil region" evidence="1">
    <location>
        <begin position="36"/>
        <end position="66"/>
    </location>
</feature>
<keyword evidence="1" id="KW-0175">Coiled coil</keyword>
<dbReference type="HOGENOM" id="CLU_1835520_0_0_1"/>
<organism evidence="3 4">
    <name type="scientific">Macrophomina phaseolina (strain MS6)</name>
    <name type="common">Charcoal rot fungus</name>
    <dbReference type="NCBI Taxonomy" id="1126212"/>
    <lineage>
        <taxon>Eukaryota</taxon>
        <taxon>Fungi</taxon>
        <taxon>Dikarya</taxon>
        <taxon>Ascomycota</taxon>
        <taxon>Pezizomycotina</taxon>
        <taxon>Dothideomycetes</taxon>
        <taxon>Dothideomycetes incertae sedis</taxon>
        <taxon>Botryosphaeriales</taxon>
        <taxon>Botryosphaeriaceae</taxon>
        <taxon>Macrophomina</taxon>
    </lineage>
</organism>
<evidence type="ECO:0000313" key="4">
    <source>
        <dbReference type="Proteomes" id="UP000007129"/>
    </source>
</evidence>
<protein>
    <submittedName>
        <fullName evidence="3">Uncharacterized protein</fullName>
    </submittedName>
</protein>
<evidence type="ECO:0000313" key="3">
    <source>
        <dbReference type="EMBL" id="EKG15490.1"/>
    </source>
</evidence>
<dbReference type="InParanoid" id="K2SFA1"/>
<feature type="region of interest" description="Disordered" evidence="2">
    <location>
        <begin position="1"/>
        <end position="33"/>
    </location>
</feature>
<name>K2SFA1_MACPH</name>
<feature type="compositionally biased region" description="Basic and acidic residues" evidence="2">
    <location>
        <begin position="1"/>
        <end position="11"/>
    </location>
</feature>
<feature type="region of interest" description="Disordered" evidence="2">
    <location>
        <begin position="92"/>
        <end position="117"/>
    </location>
</feature>